<protein>
    <submittedName>
        <fullName evidence="2">Uncharacterized protein</fullName>
    </submittedName>
</protein>
<keyword evidence="3" id="KW-1185">Reference proteome</keyword>
<comment type="caution">
    <text evidence="2">The sequence shown here is derived from an EMBL/GenBank/DDBJ whole genome shotgun (WGS) entry which is preliminary data.</text>
</comment>
<proteinExistence type="predicted"/>
<accession>A0A3M0A6D1</accession>
<feature type="transmembrane region" description="Helical" evidence="1">
    <location>
        <begin position="57"/>
        <end position="78"/>
    </location>
</feature>
<dbReference type="RefSeq" id="WP_121924464.1">
    <property type="nucleotide sequence ID" value="NZ_CBCSGA010000005.1"/>
</dbReference>
<keyword evidence="1" id="KW-1133">Transmembrane helix</keyword>
<evidence type="ECO:0000256" key="1">
    <source>
        <dbReference type="SAM" id="Phobius"/>
    </source>
</evidence>
<gene>
    <name evidence="2" type="ORF">BC961_0739</name>
</gene>
<evidence type="ECO:0000313" key="3">
    <source>
        <dbReference type="Proteomes" id="UP000280368"/>
    </source>
</evidence>
<feature type="transmembrane region" description="Helical" evidence="1">
    <location>
        <begin position="24"/>
        <end position="45"/>
    </location>
</feature>
<dbReference type="OrthoDB" id="1449645at2"/>
<evidence type="ECO:0000313" key="2">
    <source>
        <dbReference type="EMBL" id="RMA78358.1"/>
    </source>
</evidence>
<reference evidence="2 3" key="1">
    <citation type="submission" date="2018-10" db="EMBL/GenBank/DDBJ databases">
        <title>Genomic Encyclopedia of Archaeal and Bacterial Type Strains, Phase II (KMG-II): from individual species to whole genera.</title>
        <authorList>
            <person name="Goeker M."/>
        </authorList>
    </citation>
    <scope>NUCLEOTIDE SEQUENCE [LARGE SCALE GENOMIC DNA]</scope>
    <source>
        <strain evidence="2 3">DSM 19727</strain>
    </source>
</reference>
<name>A0A3M0A6D1_9FLAO</name>
<feature type="transmembrane region" description="Helical" evidence="1">
    <location>
        <begin position="115"/>
        <end position="141"/>
    </location>
</feature>
<dbReference type="AlphaFoldDB" id="A0A3M0A6D1"/>
<keyword evidence="1" id="KW-0812">Transmembrane</keyword>
<dbReference type="EMBL" id="REFH01000007">
    <property type="protein sequence ID" value="RMA78358.1"/>
    <property type="molecule type" value="Genomic_DNA"/>
</dbReference>
<organism evidence="2 3">
    <name type="scientific">Flavobacterium weaverense</name>
    <dbReference type="NCBI Taxonomy" id="271156"/>
    <lineage>
        <taxon>Bacteria</taxon>
        <taxon>Pseudomonadati</taxon>
        <taxon>Bacteroidota</taxon>
        <taxon>Flavobacteriia</taxon>
        <taxon>Flavobacteriales</taxon>
        <taxon>Flavobacteriaceae</taxon>
        <taxon>Flavobacterium</taxon>
    </lineage>
</organism>
<sequence length="148" mass="17163">MTEEQVAIRLNELKEIQDKRQDKFYSWIKTIITLSVALFGILISFKSTFPMSLVKSVLYAIAISSLGFGILFGLIVLFSEVHILDRIKSSRVKLTVNELDGKFNNLDFEIVKESFFFRISLFICICFYLLSLFSLITYSIYDVVKSMW</sequence>
<dbReference type="Proteomes" id="UP000280368">
    <property type="component" value="Unassembled WGS sequence"/>
</dbReference>
<keyword evidence="1" id="KW-0472">Membrane</keyword>